<dbReference type="GO" id="GO:0090313">
    <property type="term" value="P:regulation of protein targeting to membrane"/>
    <property type="evidence" value="ECO:0007669"/>
    <property type="project" value="TreeGrafter"/>
</dbReference>
<proteinExistence type="predicted"/>
<dbReference type="STRING" id="1079.BVIR_2730"/>
<feature type="compositionally biased region" description="Basic and acidic residues" evidence="1">
    <location>
        <begin position="1198"/>
        <end position="1216"/>
    </location>
</feature>
<keyword evidence="4" id="KW-1185">Reference proteome</keyword>
<dbReference type="RefSeq" id="WP_055038088.1">
    <property type="nucleotide sequence ID" value="NZ_AP014854.2"/>
</dbReference>
<dbReference type="GO" id="GO:0005886">
    <property type="term" value="C:plasma membrane"/>
    <property type="evidence" value="ECO:0007669"/>
    <property type="project" value="TreeGrafter"/>
</dbReference>
<dbReference type="Proteomes" id="UP000065734">
    <property type="component" value="Chromosome I"/>
</dbReference>
<protein>
    <submittedName>
        <fullName evidence="2">Miscellaneous</fullName>
    </submittedName>
</protein>
<dbReference type="PANTHER" id="PTHR30441:SF4">
    <property type="entry name" value="PROTEIN ASMA"/>
    <property type="match status" value="1"/>
</dbReference>
<dbReference type="InterPro" id="IPR052894">
    <property type="entry name" value="AsmA-related"/>
</dbReference>
<feature type="region of interest" description="Disordered" evidence="1">
    <location>
        <begin position="1070"/>
        <end position="1216"/>
    </location>
</feature>
<evidence type="ECO:0000313" key="3">
    <source>
        <dbReference type="EMBL" id="CUU43157.1"/>
    </source>
</evidence>
<dbReference type="AlphaFoldDB" id="A0A0H5BGQ4"/>
<dbReference type="PANTHER" id="PTHR30441">
    <property type="entry name" value="DUF748 DOMAIN-CONTAINING PROTEIN"/>
    <property type="match status" value="1"/>
</dbReference>
<feature type="compositionally biased region" description="Low complexity" evidence="1">
    <location>
        <begin position="1111"/>
        <end position="1125"/>
    </location>
</feature>
<reference evidence="4" key="3">
    <citation type="journal article" date="2016" name="Genome Announc.">
        <title>Revised genome sequence of the purple photosynthetic bacterium Blastochloris viridis.</title>
        <authorList>
            <person name="Liu L.N."/>
            <person name="Faulkner M."/>
            <person name="Liu X."/>
            <person name="Huang F."/>
            <person name="Darby A.C."/>
            <person name="Hall N."/>
        </authorList>
    </citation>
    <scope>NUCLEOTIDE SEQUENCE [LARGE SCALE GENOMIC DNA]</scope>
    <source>
        <strain evidence="4">ATCC 19567 / DSM 133 / F</strain>
    </source>
</reference>
<evidence type="ECO:0000313" key="4">
    <source>
        <dbReference type="Proteomes" id="UP000065734"/>
    </source>
</evidence>
<dbReference type="OrthoDB" id="9816380at2"/>
<feature type="compositionally biased region" description="Basic and acidic residues" evidence="1">
    <location>
        <begin position="1126"/>
        <end position="1138"/>
    </location>
</feature>
<gene>
    <name evidence="2" type="ORF">BV133_1963</name>
    <name evidence="3" type="ORF">BVIRIDIS_21740</name>
</gene>
<reference evidence="3" key="2">
    <citation type="submission" date="2015-11" db="EMBL/GenBank/DDBJ databases">
        <authorList>
            <person name="Zhang Y."/>
            <person name="Guo Z."/>
        </authorList>
    </citation>
    <scope>NUCLEOTIDE SEQUENCE</scope>
    <source>
        <strain evidence="3">1</strain>
    </source>
</reference>
<feature type="compositionally biased region" description="Pro residues" evidence="1">
    <location>
        <begin position="1091"/>
        <end position="1110"/>
    </location>
</feature>
<evidence type="ECO:0000313" key="2">
    <source>
        <dbReference type="EMBL" id="BAR99556.1"/>
    </source>
</evidence>
<name>A0A0H5BGQ4_BLAVI</name>
<organism evidence="3 4">
    <name type="scientific">Blastochloris viridis</name>
    <name type="common">Rhodopseudomonas viridis</name>
    <dbReference type="NCBI Taxonomy" id="1079"/>
    <lineage>
        <taxon>Bacteria</taxon>
        <taxon>Pseudomonadati</taxon>
        <taxon>Pseudomonadota</taxon>
        <taxon>Alphaproteobacteria</taxon>
        <taxon>Hyphomicrobiales</taxon>
        <taxon>Blastochloridaceae</taxon>
        <taxon>Blastochloris</taxon>
    </lineage>
</organism>
<accession>A0A0H5BGQ4</accession>
<dbReference type="EMBL" id="LN907867">
    <property type="protein sequence ID" value="CUU43157.1"/>
    <property type="molecule type" value="Genomic_DNA"/>
</dbReference>
<feature type="compositionally biased region" description="Basic and acidic residues" evidence="1">
    <location>
        <begin position="1070"/>
        <end position="1084"/>
    </location>
</feature>
<dbReference type="KEGG" id="bvr:BVIR_2730"/>
<dbReference type="EMBL" id="AP014854">
    <property type="protein sequence ID" value="BAR99556.1"/>
    <property type="molecule type" value="Genomic_DNA"/>
</dbReference>
<sequence>MQTTLLGLAVALIVAIISALAAPLFVDWSAHRYLFEARLSAVLGAPATIAGGIDAAILPTPQFTFRNVTAVRGGVLVTVAEARGSLALGALLRGEIEADEVVLVEPKVEVELDANGALAPASAVAGDLAVEQLQVQDATLTIHQRRAGRTLTITGIDATGQLRSLAGPFRLEGRTDANGTRTAFRLASGGWTEAGLRLRLTLQSGRPSIDVDGALHVEDGQPRFDGQIVVSRAGDDLLGRMLASGKVAATLDAVRFDTITLSTGPEERALELEGSARLDLGRKPRLDAVLGARQLDLDRAFGSEAGVTAPPLTVLAGLLANADLTEAAGLPIRLGLSADAVTLGGEAVRDVRLDLAGGRAAWTVEHFEAHLPGRANLRVAGDGGAQAGFQGLVALEADDPGQLMRWLDRSGAAPGARSEPLTLQAKVDLHPGRFELDDVKLAGAGMEMAGRLSWTQLGGRSQLAADLTGARLDLDALQSLARTAGLTAATALDGDVRLNLAFEALQHAGVSARRVEARLGWDAAAVRIDHLKVADYGGLSAEAEGQMNRRDGGLEGAAKLSLALDGTAGLDALAGGGAYPAALLHRLAGIAAPAKLTAEIATVDGRALKADARGKTAAGPLDLSVLVPLDQPAATTIRAELTTSAAKLLPLIGLDGHAGDGQLSLAWSGPAGALEARFAVPTLEAEARGRLGLDSGRLDPDLAVSVAKADLAELAPALGRTPLPVSAVFRLVRQDETLRAEAIEGSVAGIAVSGALAVDAPGPASKLSGELNVARLDLPTLAAALVGRSTPAGGTPAKTWSAEPFGKSALPALELDLRLATPHLVLSDAVSVADARLALAHATPRSELVLTAGMLAGGTAQGRLVLTKAPGGVGADLHLALADAGLDLLLPGAVAKPTGRLWLELGASGTGRAPAELVRTLAGRGTARVEALAWPGLAPAALGAAADLAARPRLPGESEVRGTVATALAGGALNLAKAETTLAVLGGQLRAGPSRVDGTDVAVRGVVAIDLAAMTLRGDIALAPRSELLPGSPEIGVHWTGPVAAPDRSLDVAAVVTALTQAAADRAAKVREEKAREEKAREEQAIVGAIPPEPPVRTPALVPLPPPRPQAAPAAVPAAAPADATAETKAEAKPEVKPEPAAPQTADDTTGEMPATAVPVPPVRPQEMPAAKRPAKRSSARSQPPTPDEAATQPEPFLIDRLKRTLHEEQGRPAVE</sequence>
<evidence type="ECO:0000256" key="1">
    <source>
        <dbReference type="SAM" id="MobiDB-lite"/>
    </source>
</evidence>
<reference evidence="2" key="1">
    <citation type="journal article" date="2015" name="Genome Announc.">
        <title>Complete Genome Sequence of the Bacteriochlorophyll b-Producing Photosynthetic Bacterium Blastochloris viridis.</title>
        <authorList>
            <person name="Tsukatani Y."/>
            <person name="Hirose Y."/>
            <person name="Harada J."/>
            <person name="Misawa N."/>
            <person name="Mori K."/>
            <person name="Inoue K."/>
            <person name="Tamiaki H."/>
        </authorList>
    </citation>
    <scope>NUCLEOTIDE SEQUENCE [LARGE SCALE GENOMIC DNA]</scope>
    <source>
        <strain evidence="2">DSM 133</strain>
    </source>
</reference>